<dbReference type="AlphaFoldDB" id="A0A8J6NKY4"/>
<comment type="caution">
    <text evidence="17">The sequence shown here is derived from an EMBL/GenBank/DDBJ whole genome shotgun (WGS) entry which is preliminary data.</text>
</comment>
<keyword evidence="6 16" id="KW-1003">Cell membrane</keyword>
<reference evidence="17 18" key="1">
    <citation type="submission" date="2020-08" db="EMBL/GenBank/DDBJ databases">
        <title>Bridging the membrane lipid divide: bacteria of the FCB group superphylum have the potential to synthesize archaeal ether lipids.</title>
        <authorList>
            <person name="Villanueva L."/>
            <person name="Von Meijenfeldt F.A.B."/>
            <person name="Westbye A.B."/>
            <person name="Yadav S."/>
            <person name="Hopmans E.C."/>
            <person name="Dutilh B.E."/>
            <person name="Sinninghe Damste J.S."/>
        </authorList>
    </citation>
    <scope>NUCLEOTIDE SEQUENCE [LARGE SCALE GENOMIC DNA]</scope>
    <source>
        <strain evidence="17">NIOZ-UU36</strain>
    </source>
</reference>
<dbReference type="CDD" id="cd13957">
    <property type="entry name" value="PT_UbiA_Cox10"/>
    <property type="match status" value="1"/>
</dbReference>
<evidence type="ECO:0000256" key="8">
    <source>
        <dbReference type="ARBA" id="ARBA00022692"/>
    </source>
</evidence>
<evidence type="ECO:0000256" key="11">
    <source>
        <dbReference type="ARBA" id="ARBA00023136"/>
    </source>
</evidence>
<comment type="similarity">
    <text evidence="16">Belongs to the UbiA prenyltransferase family. Protoheme IX farnesyltransferase subfamily.</text>
</comment>
<comment type="pathway">
    <text evidence="3 16">Porphyrin-containing compound metabolism; heme O biosynthesis; heme O from protoheme: step 1/1.</text>
</comment>
<evidence type="ECO:0000256" key="1">
    <source>
        <dbReference type="ARBA" id="ARBA00004019"/>
    </source>
</evidence>
<evidence type="ECO:0000256" key="2">
    <source>
        <dbReference type="ARBA" id="ARBA00004651"/>
    </source>
</evidence>
<feature type="transmembrane region" description="Helical" evidence="16">
    <location>
        <begin position="300"/>
        <end position="319"/>
    </location>
</feature>
<gene>
    <name evidence="16" type="primary">ctaB</name>
    <name evidence="17" type="ORF">H8E29_05065</name>
</gene>
<comment type="similarity">
    <text evidence="4">In the C-terminal section; belongs to the UbiA prenyltransferase family. Protoheme IX farnesyltransferase subfamily.</text>
</comment>
<dbReference type="EMBL" id="JACNJN010000072">
    <property type="protein sequence ID" value="MBC8334614.1"/>
    <property type="molecule type" value="Genomic_DNA"/>
</dbReference>
<keyword evidence="8 16" id="KW-0812">Transmembrane</keyword>
<dbReference type="PANTHER" id="PTHR43448">
    <property type="entry name" value="PROTOHEME IX FARNESYLTRANSFERASE, MITOCHONDRIAL"/>
    <property type="match status" value="1"/>
</dbReference>
<dbReference type="InterPro" id="IPR006369">
    <property type="entry name" value="Protohaem_IX_farnesylTrfase"/>
</dbReference>
<dbReference type="UniPathway" id="UPA00834">
    <property type="reaction ID" value="UER00712"/>
</dbReference>
<feature type="transmembrane region" description="Helical" evidence="16">
    <location>
        <begin position="268"/>
        <end position="288"/>
    </location>
</feature>
<evidence type="ECO:0000256" key="14">
    <source>
        <dbReference type="ARBA" id="ARBA00042475"/>
    </source>
</evidence>
<comment type="subcellular location">
    <subcellularLocation>
        <location evidence="2 16">Cell membrane</location>
        <topology evidence="2 16">Multi-pass membrane protein</topology>
    </subcellularLocation>
</comment>
<evidence type="ECO:0000256" key="4">
    <source>
        <dbReference type="ARBA" id="ARBA00010223"/>
    </source>
</evidence>
<evidence type="ECO:0000313" key="18">
    <source>
        <dbReference type="Proteomes" id="UP000614469"/>
    </source>
</evidence>
<comment type="function">
    <text evidence="1 16">Converts heme B (protoheme IX) to heme O by substitution of the vinyl group on carbon 2 of heme B porphyrin ring with a hydroxyethyl farnesyl side group.</text>
</comment>
<comment type="miscellaneous">
    <text evidence="16">Carbon 2 of the heme B porphyrin ring is defined according to the Fischer nomenclature.</text>
</comment>
<dbReference type="GO" id="GO:0048034">
    <property type="term" value="P:heme O biosynthetic process"/>
    <property type="evidence" value="ECO:0007669"/>
    <property type="project" value="UniProtKB-UniRule"/>
</dbReference>
<evidence type="ECO:0000256" key="7">
    <source>
        <dbReference type="ARBA" id="ARBA00022679"/>
    </source>
</evidence>
<dbReference type="FunFam" id="1.10.357.140:FF:000001">
    <property type="entry name" value="Protoheme IX farnesyltransferase"/>
    <property type="match status" value="1"/>
</dbReference>
<dbReference type="PANTHER" id="PTHR43448:SF7">
    <property type="entry name" value="4-HYDROXYBENZOATE SOLANESYLTRANSFERASE"/>
    <property type="match status" value="1"/>
</dbReference>
<evidence type="ECO:0000256" key="15">
    <source>
        <dbReference type="ARBA" id="ARBA00047690"/>
    </source>
</evidence>
<dbReference type="NCBIfam" id="NF003349">
    <property type="entry name" value="PRK04375.1-2"/>
    <property type="match status" value="1"/>
</dbReference>
<keyword evidence="10 16" id="KW-0350">Heme biosynthesis</keyword>
<evidence type="ECO:0000256" key="9">
    <source>
        <dbReference type="ARBA" id="ARBA00022989"/>
    </source>
</evidence>
<accession>A0A8J6NKY4</accession>
<evidence type="ECO:0000256" key="10">
    <source>
        <dbReference type="ARBA" id="ARBA00023133"/>
    </source>
</evidence>
<feature type="transmembrane region" description="Helical" evidence="16">
    <location>
        <begin position="143"/>
        <end position="164"/>
    </location>
</feature>
<dbReference type="GO" id="GO:0005886">
    <property type="term" value="C:plasma membrane"/>
    <property type="evidence" value="ECO:0007669"/>
    <property type="project" value="UniProtKB-SubCell"/>
</dbReference>
<feature type="transmembrane region" description="Helical" evidence="16">
    <location>
        <begin position="245"/>
        <end position="262"/>
    </location>
</feature>
<organism evidence="17 18">
    <name type="scientific">Candidatus Desulfolinea nitratireducens</name>
    <dbReference type="NCBI Taxonomy" id="2841698"/>
    <lineage>
        <taxon>Bacteria</taxon>
        <taxon>Bacillati</taxon>
        <taxon>Chloroflexota</taxon>
        <taxon>Anaerolineae</taxon>
        <taxon>Anaerolineales</taxon>
        <taxon>Anaerolineales incertae sedis</taxon>
        <taxon>Candidatus Desulfolinea</taxon>
    </lineage>
</organism>
<comment type="catalytic activity">
    <reaction evidence="15 16">
        <text>heme b + (2E,6E)-farnesyl diphosphate + H2O = Fe(II)-heme o + diphosphate</text>
        <dbReference type="Rhea" id="RHEA:28070"/>
        <dbReference type="ChEBI" id="CHEBI:15377"/>
        <dbReference type="ChEBI" id="CHEBI:33019"/>
        <dbReference type="ChEBI" id="CHEBI:60344"/>
        <dbReference type="ChEBI" id="CHEBI:60530"/>
        <dbReference type="ChEBI" id="CHEBI:175763"/>
        <dbReference type="EC" id="2.5.1.141"/>
    </reaction>
</comment>
<evidence type="ECO:0000256" key="16">
    <source>
        <dbReference type="HAMAP-Rule" id="MF_00154"/>
    </source>
</evidence>
<evidence type="ECO:0000256" key="13">
    <source>
        <dbReference type="ARBA" id="ARBA00040810"/>
    </source>
</evidence>
<dbReference type="InterPro" id="IPR000537">
    <property type="entry name" value="UbiA_prenyltransferase"/>
</dbReference>
<comment type="caution">
    <text evidence="16">Lacks conserved residue(s) required for the propagation of feature annotation.</text>
</comment>
<dbReference type="InterPro" id="IPR044878">
    <property type="entry name" value="UbiA_sf"/>
</dbReference>
<dbReference type="Pfam" id="PF01040">
    <property type="entry name" value="UbiA"/>
    <property type="match status" value="1"/>
</dbReference>
<feature type="transmembrane region" description="Helical" evidence="16">
    <location>
        <begin position="6"/>
        <end position="24"/>
    </location>
</feature>
<dbReference type="Proteomes" id="UP000614469">
    <property type="component" value="Unassembled WGS sequence"/>
</dbReference>
<feature type="transmembrane region" description="Helical" evidence="16">
    <location>
        <begin position="117"/>
        <end position="137"/>
    </location>
</feature>
<sequence>MHTLTGILSWGSLLGLVLASAFLARETVAFPPLDLRQRSRDFLTLTKPIVVLLLLVTTYAGMVVGGKAWPSLSLTFWTMLGGYLAAGGSSALNQYIDRDLDKNMQRTAQRPLAAERMTPAEGFAFGLALSVISFYIFAGFVNLLAAFLSLTGIIYYVVLYSILLKKATVQNIVIGGGAGAIPPLVGWAAVTGSLNIPALFLFAIVFMWTPPHFWALAIVRKKDYARAGVPMMPVVRGERETRRQILIYTLELVALTLLMSVFKFAGTIYLISAVTLGIWLIYTAWQVWKIEGNQIAWKMYRYSSMYLAFIFLALMIDAVV</sequence>
<feature type="transmembrane region" description="Helical" evidence="16">
    <location>
        <begin position="196"/>
        <end position="219"/>
    </location>
</feature>
<keyword evidence="11 16" id="KW-0472">Membrane</keyword>
<feature type="transmembrane region" description="Helical" evidence="16">
    <location>
        <begin position="76"/>
        <end position="96"/>
    </location>
</feature>
<feature type="transmembrane region" description="Helical" evidence="16">
    <location>
        <begin position="45"/>
        <end position="64"/>
    </location>
</feature>
<keyword evidence="7 16" id="KW-0808">Transferase</keyword>
<evidence type="ECO:0000256" key="3">
    <source>
        <dbReference type="ARBA" id="ARBA00004919"/>
    </source>
</evidence>
<dbReference type="Gene3D" id="1.20.120.1780">
    <property type="entry name" value="UbiA prenyltransferase"/>
    <property type="match status" value="1"/>
</dbReference>
<proteinExistence type="inferred from homology"/>
<evidence type="ECO:0000256" key="6">
    <source>
        <dbReference type="ARBA" id="ARBA00022475"/>
    </source>
</evidence>
<keyword evidence="9 16" id="KW-1133">Transmembrane helix</keyword>
<evidence type="ECO:0000313" key="17">
    <source>
        <dbReference type="EMBL" id="MBC8334614.1"/>
    </source>
</evidence>
<dbReference type="GO" id="GO:0008495">
    <property type="term" value="F:protoheme IX farnesyltransferase activity"/>
    <property type="evidence" value="ECO:0007669"/>
    <property type="project" value="UniProtKB-UniRule"/>
</dbReference>
<feature type="transmembrane region" description="Helical" evidence="16">
    <location>
        <begin position="171"/>
        <end position="190"/>
    </location>
</feature>
<dbReference type="NCBIfam" id="TIGR01473">
    <property type="entry name" value="cyoE_ctaB"/>
    <property type="match status" value="1"/>
</dbReference>
<dbReference type="Gene3D" id="1.10.357.140">
    <property type="entry name" value="UbiA prenyltransferase"/>
    <property type="match status" value="1"/>
</dbReference>
<evidence type="ECO:0000256" key="12">
    <source>
        <dbReference type="ARBA" id="ARBA00030253"/>
    </source>
</evidence>
<evidence type="ECO:0000256" key="5">
    <source>
        <dbReference type="ARBA" id="ARBA00012292"/>
    </source>
</evidence>
<dbReference type="EC" id="2.5.1.141" evidence="5 16"/>
<dbReference type="HAMAP" id="MF_00154">
    <property type="entry name" value="CyoE_CtaB"/>
    <property type="match status" value="1"/>
</dbReference>
<name>A0A8J6NKY4_9CHLR</name>
<protein>
    <recommendedName>
        <fullName evidence="13 16">Protoheme IX farnesyltransferase</fullName>
        <ecNumber evidence="5 16">2.5.1.141</ecNumber>
    </recommendedName>
    <alternativeName>
        <fullName evidence="14 16">Heme B farnesyltransferase</fullName>
    </alternativeName>
    <alternativeName>
        <fullName evidence="12 16">Heme O synthase</fullName>
    </alternativeName>
</protein>